<dbReference type="AlphaFoldDB" id="A0A3E3K6R3"/>
<dbReference type="PANTHER" id="PTHR43415">
    <property type="entry name" value="SPERMIDINE N(1)-ACETYLTRANSFERASE"/>
    <property type="match status" value="1"/>
</dbReference>
<keyword evidence="2" id="KW-0808">Transferase</keyword>
<dbReference type="Gene3D" id="3.40.630.30">
    <property type="match status" value="1"/>
</dbReference>
<evidence type="ECO:0000313" key="3">
    <source>
        <dbReference type="Proteomes" id="UP000261080"/>
    </source>
</evidence>
<proteinExistence type="predicted"/>
<evidence type="ECO:0000259" key="1">
    <source>
        <dbReference type="PROSITE" id="PS51186"/>
    </source>
</evidence>
<accession>A0A3E3K6R3</accession>
<gene>
    <name evidence="2" type="ORF">DW016_03260</name>
</gene>
<comment type="caution">
    <text evidence="2">The sequence shown here is derived from an EMBL/GenBank/DDBJ whole genome shotgun (WGS) entry which is preliminary data.</text>
</comment>
<dbReference type="SUPFAM" id="SSF55729">
    <property type="entry name" value="Acyl-CoA N-acyltransferases (Nat)"/>
    <property type="match status" value="1"/>
</dbReference>
<dbReference type="PANTHER" id="PTHR43415:SF3">
    <property type="entry name" value="GNAT-FAMILY ACETYLTRANSFERASE"/>
    <property type="match status" value="1"/>
</dbReference>
<protein>
    <submittedName>
        <fullName evidence="2">N-acetyltransferase</fullName>
    </submittedName>
</protein>
<dbReference type="InterPro" id="IPR000182">
    <property type="entry name" value="GNAT_dom"/>
</dbReference>
<dbReference type="Proteomes" id="UP000261080">
    <property type="component" value="Unassembled WGS sequence"/>
</dbReference>
<evidence type="ECO:0000313" key="2">
    <source>
        <dbReference type="EMBL" id="RGE90273.1"/>
    </source>
</evidence>
<keyword evidence="3" id="KW-1185">Reference proteome</keyword>
<dbReference type="EMBL" id="QVLX01000001">
    <property type="protein sequence ID" value="RGE90273.1"/>
    <property type="molecule type" value="Genomic_DNA"/>
</dbReference>
<organism evidence="2 3">
    <name type="scientific">Sellimonas intestinalis</name>
    <dbReference type="NCBI Taxonomy" id="1653434"/>
    <lineage>
        <taxon>Bacteria</taxon>
        <taxon>Bacillati</taxon>
        <taxon>Bacillota</taxon>
        <taxon>Clostridia</taxon>
        <taxon>Lachnospirales</taxon>
        <taxon>Lachnospiraceae</taxon>
        <taxon>Sellimonas</taxon>
    </lineage>
</organism>
<dbReference type="Pfam" id="PF13302">
    <property type="entry name" value="Acetyltransf_3"/>
    <property type="match status" value="1"/>
</dbReference>
<dbReference type="RefSeq" id="WP_082350061.1">
    <property type="nucleotide sequence ID" value="NZ_DBGDOX010000003.1"/>
</dbReference>
<sequence length="191" mass="23006">MCETIFIKPGVRKMRQYDVKILPLTEQEIEKKVLWYNDPEIRKYLHYTDSFNKNDSLNWLQRIKKSDTRKEYVIWLIDGHMEIPVGIIGLFEIDRANQKAGFYITVGEKQYQGKGIAKKATVLFLKDMFEKFKLHKIYLYTDVENKAARGLYEKVGFVLEGILRDELFYQNHYVSRCYYSILFEEFIEKWR</sequence>
<dbReference type="GO" id="GO:0016747">
    <property type="term" value="F:acyltransferase activity, transferring groups other than amino-acyl groups"/>
    <property type="evidence" value="ECO:0007669"/>
    <property type="project" value="InterPro"/>
</dbReference>
<reference evidence="2 3" key="1">
    <citation type="submission" date="2018-08" db="EMBL/GenBank/DDBJ databases">
        <title>A genome reference for cultivated species of the human gut microbiota.</title>
        <authorList>
            <person name="Zou Y."/>
            <person name="Xue W."/>
            <person name="Luo G."/>
        </authorList>
    </citation>
    <scope>NUCLEOTIDE SEQUENCE [LARGE SCALE GENOMIC DNA]</scope>
    <source>
        <strain evidence="2 3">AF37-2AT</strain>
    </source>
</reference>
<dbReference type="PROSITE" id="PS51186">
    <property type="entry name" value="GNAT"/>
    <property type="match status" value="1"/>
</dbReference>
<name>A0A3E3K6R3_9FIRM</name>
<feature type="domain" description="N-acetyltransferase" evidence="1">
    <location>
        <begin position="19"/>
        <end position="180"/>
    </location>
</feature>
<dbReference type="InterPro" id="IPR016181">
    <property type="entry name" value="Acyl_CoA_acyltransferase"/>
</dbReference>
<dbReference type="OrthoDB" id="9795206at2"/>